<dbReference type="PANTHER" id="PTHR43685">
    <property type="entry name" value="GLYCOSYLTRANSFERASE"/>
    <property type="match status" value="1"/>
</dbReference>
<dbReference type="InterPro" id="IPR029044">
    <property type="entry name" value="Nucleotide-diphossugar_trans"/>
</dbReference>
<dbReference type="GO" id="GO:0016757">
    <property type="term" value="F:glycosyltransferase activity"/>
    <property type="evidence" value="ECO:0007669"/>
    <property type="project" value="UniProtKB-KW"/>
</dbReference>
<sequence length="296" mass="34893">MLSILIPTYNYNVYPLAFQLEQQALDANIVFEIICFDDGSSSKLNFENDKINTLKNSKFIALEKNIGLSNNRNELAQSAKYDYLLFIDGDSVIIDKNYIRQYINSINENTEVVYGGRIHPKTVTSNRKLRWKYGIYREDLNSQQRIKNKYKSVLFNNTLIKKSVFDQIRFEKQITKYGHEDTIFAFNLSKIKATIKHIDNPVLHGDVDLNMVFFNKTHKSIENLNLIYNKNLIDSDFVTFLKVFKKLKKARLNYLFGVVHKILYPIFKYNLTSKYPSLYIFELFRLSYFCNINLKK</sequence>
<evidence type="ECO:0000259" key="1">
    <source>
        <dbReference type="Pfam" id="PF00535"/>
    </source>
</evidence>
<dbReference type="Gene3D" id="3.90.550.10">
    <property type="entry name" value="Spore Coat Polysaccharide Biosynthesis Protein SpsA, Chain A"/>
    <property type="match status" value="1"/>
</dbReference>
<dbReference type="RefSeq" id="WP_415864597.1">
    <property type="nucleotide sequence ID" value="NZ_CP134537.1"/>
</dbReference>
<protein>
    <submittedName>
        <fullName evidence="2">Glycosyltransferase</fullName>
        <ecNumber evidence="2">2.4.-.-</ecNumber>
    </submittedName>
</protein>
<keyword evidence="2" id="KW-0328">Glycosyltransferase</keyword>
<dbReference type="PANTHER" id="PTHR43685:SF2">
    <property type="entry name" value="GLYCOSYLTRANSFERASE 2-LIKE DOMAIN-CONTAINING PROTEIN"/>
    <property type="match status" value="1"/>
</dbReference>
<feature type="domain" description="Glycosyltransferase 2-like" evidence="1">
    <location>
        <begin position="3"/>
        <end position="165"/>
    </location>
</feature>
<name>A0ABY9XP93_9FLAO</name>
<dbReference type="CDD" id="cd00761">
    <property type="entry name" value="Glyco_tranf_GTA_type"/>
    <property type="match status" value="1"/>
</dbReference>
<dbReference type="EC" id="2.4.-.-" evidence="2"/>
<organism evidence="2 3">
    <name type="scientific">Thalassobellus suaedae</name>
    <dbReference type="NCBI Taxonomy" id="3074124"/>
    <lineage>
        <taxon>Bacteria</taxon>
        <taxon>Pseudomonadati</taxon>
        <taxon>Bacteroidota</taxon>
        <taxon>Flavobacteriia</taxon>
        <taxon>Flavobacteriales</taxon>
        <taxon>Flavobacteriaceae</taxon>
        <taxon>Thalassobellus</taxon>
    </lineage>
</organism>
<dbReference type="Pfam" id="PF00535">
    <property type="entry name" value="Glycos_transf_2"/>
    <property type="match status" value="1"/>
</dbReference>
<accession>A0ABY9XP93</accession>
<gene>
    <name evidence="2" type="ORF">RHP51_10950</name>
</gene>
<dbReference type="InterPro" id="IPR001173">
    <property type="entry name" value="Glyco_trans_2-like"/>
</dbReference>
<proteinExistence type="predicted"/>
<dbReference type="SUPFAM" id="SSF53448">
    <property type="entry name" value="Nucleotide-diphospho-sugar transferases"/>
    <property type="match status" value="1"/>
</dbReference>
<evidence type="ECO:0000313" key="3">
    <source>
        <dbReference type="Proteomes" id="UP001302806"/>
    </source>
</evidence>
<dbReference type="Proteomes" id="UP001302806">
    <property type="component" value="Chromosome"/>
</dbReference>
<dbReference type="InterPro" id="IPR050834">
    <property type="entry name" value="Glycosyltransf_2"/>
</dbReference>
<reference evidence="2 3" key="1">
    <citation type="submission" date="2023-09" db="EMBL/GenBank/DDBJ databases">
        <title>Thalassobella suaedae gen. nov., sp. nov., a marine bacterium of the family Flavobacteriaceae isolated from a halophyte Suaeda japonica.</title>
        <authorList>
            <person name="Lee S.Y."/>
            <person name="Hwang C.Y."/>
        </authorList>
    </citation>
    <scope>NUCLEOTIDE SEQUENCE [LARGE SCALE GENOMIC DNA]</scope>
    <source>
        <strain evidence="2 3">HL-DH14</strain>
    </source>
</reference>
<evidence type="ECO:0000313" key="2">
    <source>
        <dbReference type="EMBL" id="WNH07720.1"/>
    </source>
</evidence>
<keyword evidence="2" id="KW-0808">Transferase</keyword>
<dbReference type="EMBL" id="CP134537">
    <property type="protein sequence ID" value="WNH07720.1"/>
    <property type="molecule type" value="Genomic_DNA"/>
</dbReference>